<evidence type="ECO:0000313" key="4">
    <source>
        <dbReference type="Proteomes" id="UP000292702"/>
    </source>
</evidence>
<dbReference type="Pfam" id="PF00201">
    <property type="entry name" value="UDPGT"/>
    <property type="match status" value="1"/>
</dbReference>
<dbReference type="OrthoDB" id="5835829at2759"/>
<dbReference type="GO" id="GO:0035251">
    <property type="term" value="F:UDP-glucosyltransferase activity"/>
    <property type="evidence" value="ECO:0007669"/>
    <property type="project" value="TreeGrafter"/>
</dbReference>
<accession>A0A4R0RZL7</accession>
<reference evidence="3 4" key="1">
    <citation type="submission" date="2018-11" db="EMBL/GenBank/DDBJ databases">
        <title>Genome assembly of Steccherinum ochraceum LE-BIN_3174, the white-rot fungus of the Steccherinaceae family (The Residual Polyporoid clade, Polyporales, Basidiomycota).</title>
        <authorList>
            <person name="Fedorova T.V."/>
            <person name="Glazunova O.A."/>
            <person name="Landesman E.O."/>
            <person name="Moiseenko K.V."/>
            <person name="Psurtseva N.V."/>
            <person name="Savinova O.S."/>
            <person name="Shakhova N.V."/>
            <person name="Tyazhelova T.V."/>
            <person name="Vasina D.V."/>
        </authorList>
    </citation>
    <scope>NUCLEOTIDE SEQUENCE [LARGE SCALE GENOMIC DNA]</scope>
    <source>
        <strain evidence="3 4">LE-BIN_3174</strain>
    </source>
</reference>
<keyword evidence="4" id="KW-1185">Reference proteome</keyword>
<comment type="caution">
    <text evidence="3">The sequence shown here is derived from an EMBL/GenBank/DDBJ whole genome shotgun (WGS) entry which is preliminary data.</text>
</comment>
<protein>
    <recommendedName>
        <fullName evidence="5">UDP-glycosyltransferases domain-containing protein</fullName>
    </recommendedName>
</protein>
<dbReference type="Gene3D" id="3.40.50.2000">
    <property type="entry name" value="Glycogen Phosphorylase B"/>
    <property type="match status" value="2"/>
</dbReference>
<evidence type="ECO:0000313" key="3">
    <source>
        <dbReference type="EMBL" id="TCD71969.1"/>
    </source>
</evidence>
<proteinExistence type="inferred from homology"/>
<sequence length="527" mass="57872">MAPTDQYPHLVIANVEPWGHARPICAFAAKVVLIRDVQITMFTSPAVYGRVVKEIGRAFGPKDANRLKLIRIVALDNTVEGVNDLAEKIKASTGRYIAEFVNTYQQLLDEQPITCCVTKTEFAAAASPAMLVVDFMIGSLVSIVRSLPKNKAKILGFCSGMVAFVYLSFAPTERGGRAALKDKIIQEAEKSGRPLFDVADDTFHTFTEDIIQMPGFPKMHHWEVDPQNTSMMTKGFLGPFWMSLFDTIEQTEGLIITSSEVYEPAAVSATREWLAETVRSVWAIGPLLPSIDSEEAVKGEEAQSQDASAITKFVDEVLVKYGERSMLYISFGSAFWPLDFDKFETFVDVVIEREIPFIMSHGSPLAQLSDTFKTKVQESGLGLLSPWVPQQTILDHKALGWFVSHCGQNSALEAVSSGNPLICWPFSADQAPNAVHLVVNHDVAYELLEVRTGNGLKTIYRTGKAPAGTTDAIRAEAHDVLAKAFGEDGARKRANVKKLQERIHAALSKGGSADVDMGRFLDTLTIP</sequence>
<dbReference type="PANTHER" id="PTHR48047:SF215">
    <property type="entry name" value="GLYCOSYLTRANSFERASE"/>
    <property type="match status" value="1"/>
</dbReference>
<dbReference type="InterPro" id="IPR002213">
    <property type="entry name" value="UDP_glucos_trans"/>
</dbReference>
<evidence type="ECO:0008006" key="5">
    <source>
        <dbReference type="Google" id="ProtNLM"/>
    </source>
</evidence>
<dbReference type="Proteomes" id="UP000292702">
    <property type="component" value="Unassembled WGS sequence"/>
</dbReference>
<evidence type="ECO:0000256" key="1">
    <source>
        <dbReference type="ARBA" id="ARBA00009995"/>
    </source>
</evidence>
<dbReference type="SUPFAM" id="SSF53756">
    <property type="entry name" value="UDP-Glycosyltransferase/glycogen phosphorylase"/>
    <property type="match status" value="1"/>
</dbReference>
<dbReference type="PANTHER" id="PTHR48047">
    <property type="entry name" value="GLYCOSYLTRANSFERASE"/>
    <property type="match status" value="1"/>
</dbReference>
<gene>
    <name evidence="3" type="ORF">EIP91_000101</name>
</gene>
<dbReference type="EMBL" id="RWJN01000001">
    <property type="protein sequence ID" value="TCD71969.1"/>
    <property type="molecule type" value="Genomic_DNA"/>
</dbReference>
<comment type="similarity">
    <text evidence="1">Belongs to the UDP-glycosyltransferase family.</text>
</comment>
<evidence type="ECO:0000256" key="2">
    <source>
        <dbReference type="ARBA" id="ARBA00022679"/>
    </source>
</evidence>
<name>A0A4R0RZL7_9APHY</name>
<dbReference type="AlphaFoldDB" id="A0A4R0RZL7"/>
<organism evidence="3 4">
    <name type="scientific">Steccherinum ochraceum</name>
    <dbReference type="NCBI Taxonomy" id="92696"/>
    <lineage>
        <taxon>Eukaryota</taxon>
        <taxon>Fungi</taxon>
        <taxon>Dikarya</taxon>
        <taxon>Basidiomycota</taxon>
        <taxon>Agaricomycotina</taxon>
        <taxon>Agaricomycetes</taxon>
        <taxon>Polyporales</taxon>
        <taxon>Steccherinaceae</taxon>
        <taxon>Steccherinum</taxon>
    </lineage>
</organism>
<keyword evidence="2" id="KW-0808">Transferase</keyword>